<dbReference type="EMBL" id="BARV01003648">
    <property type="protein sequence ID" value="GAI09854.1"/>
    <property type="molecule type" value="Genomic_DNA"/>
</dbReference>
<dbReference type="SUPFAM" id="SSF56349">
    <property type="entry name" value="DNA breaking-rejoining enzymes"/>
    <property type="match status" value="1"/>
</dbReference>
<proteinExistence type="predicted"/>
<feature type="non-terminal residue" evidence="1">
    <location>
        <position position="1"/>
    </location>
</feature>
<gene>
    <name evidence="1" type="ORF">S06H3_08593</name>
</gene>
<evidence type="ECO:0008006" key="2">
    <source>
        <dbReference type="Google" id="ProtNLM"/>
    </source>
</evidence>
<sequence>LGHKQIETTKIYTHVILEYKNKIKSPLDYL</sequence>
<dbReference type="AlphaFoldDB" id="X1MTY2"/>
<organism evidence="1">
    <name type="scientific">marine sediment metagenome</name>
    <dbReference type="NCBI Taxonomy" id="412755"/>
    <lineage>
        <taxon>unclassified sequences</taxon>
        <taxon>metagenomes</taxon>
        <taxon>ecological metagenomes</taxon>
    </lineage>
</organism>
<reference evidence="1" key="1">
    <citation type="journal article" date="2014" name="Front. Microbiol.">
        <title>High frequency of phylogenetically diverse reductive dehalogenase-homologous genes in deep subseafloor sedimentary metagenomes.</title>
        <authorList>
            <person name="Kawai M."/>
            <person name="Futagami T."/>
            <person name="Toyoda A."/>
            <person name="Takaki Y."/>
            <person name="Nishi S."/>
            <person name="Hori S."/>
            <person name="Arai W."/>
            <person name="Tsubouchi T."/>
            <person name="Morono Y."/>
            <person name="Uchiyama I."/>
            <person name="Ito T."/>
            <person name="Fujiyama A."/>
            <person name="Inagaki F."/>
            <person name="Takami H."/>
        </authorList>
    </citation>
    <scope>NUCLEOTIDE SEQUENCE</scope>
    <source>
        <strain evidence="1">Expedition CK06-06</strain>
    </source>
</reference>
<comment type="caution">
    <text evidence="1">The sequence shown here is derived from an EMBL/GenBank/DDBJ whole genome shotgun (WGS) entry which is preliminary data.</text>
</comment>
<accession>X1MTY2</accession>
<name>X1MTY2_9ZZZZ</name>
<dbReference type="GO" id="GO:0003677">
    <property type="term" value="F:DNA binding"/>
    <property type="evidence" value="ECO:0007669"/>
    <property type="project" value="InterPro"/>
</dbReference>
<dbReference type="InterPro" id="IPR011010">
    <property type="entry name" value="DNA_brk_join_enz"/>
</dbReference>
<protein>
    <recommendedName>
        <fullName evidence="2">Tyr recombinase domain-containing protein</fullName>
    </recommendedName>
</protein>
<evidence type="ECO:0000313" key="1">
    <source>
        <dbReference type="EMBL" id="GAI09854.1"/>
    </source>
</evidence>